<dbReference type="AlphaFoldDB" id="A0A5C3M4I2"/>
<feature type="compositionally biased region" description="Basic and acidic residues" evidence="1">
    <location>
        <begin position="36"/>
        <end position="45"/>
    </location>
</feature>
<keyword evidence="3" id="KW-1185">Reference proteome</keyword>
<feature type="compositionally biased region" description="Low complexity" evidence="1">
    <location>
        <begin position="121"/>
        <end position="138"/>
    </location>
</feature>
<evidence type="ECO:0000256" key="1">
    <source>
        <dbReference type="SAM" id="MobiDB-lite"/>
    </source>
</evidence>
<feature type="region of interest" description="Disordered" evidence="1">
    <location>
        <begin position="1"/>
        <end position="145"/>
    </location>
</feature>
<reference evidence="2 3" key="1">
    <citation type="journal article" date="2019" name="Nat. Ecol. Evol.">
        <title>Megaphylogeny resolves global patterns of mushroom evolution.</title>
        <authorList>
            <person name="Varga T."/>
            <person name="Krizsan K."/>
            <person name="Foldi C."/>
            <person name="Dima B."/>
            <person name="Sanchez-Garcia M."/>
            <person name="Sanchez-Ramirez S."/>
            <person name="Szollosi G.J."/>
            <person name="Szarkandi J.G."/>
            <person name="Papp V."/>
            <person name="Albert L."/>
            <person name="Andreopoulos W."/>
            <person name="Angelini C."/>
            <person name="Antonin V."/>
            <person name="Barry K.W."/>
            <person name="Bougher N.L."/>
            <person name="Buchanan P."/>
            <person name="Buyck B."/>
            <person name="Bense V."/>
            <person name="Catcheside P."/>
            <person name="Chovatia M."/>
            <person name="Cooper J."/>
            <person name="Damon W."/>
            <person name="Desjardin D."/>
            <person name="Finy P."/>
            <person name="Geml J."/>
            <person name="Haridas S."/>
            <person name="Hughes K."/>
            <person name="Justo A."/>
            <person name="Karasinski D."/>
            <person name="Kautmanova I."/>
            <person name="Kiss B."/>
            <person name="Kocsube S."/>
            <person name="Kotiranta H."/>
            <person name="LaButti K.M."/>
            <person name="Lechner B.E."/>
            <person name="Liimatainen K."/>
            <person name="Lipzen A."/>
            <person name="Lukacs Z."/>
            <person name="Mihaltcheva S."/>
            <person name="Morgado L.N."/>
            <person name="Niskanen T."/>
            <person name="Noordeloos M.E."/>
            <person name="Ohm R.A."/>
            <person name="Ortiz-Santana B."/>
            <person name="Ovrebo C."/>
            <person name="Racz N."/>
            <person name="Riley R."/>
            <person name="Savchenko A."/>
            <person name="Shiryaev A."/>
            <person name="Soop K."/>
            <person name="Spirin V."/>
            <person name="Szebenyi C."/>
            <person name="Tomsovsky M."/>
            <person name="Tulloss R.E."/>
            <person name="Uehling J."/>
            <person name="Grigoriev I.V."/>
            <person name="Vagvolgyi C."/>
            <person name="Papp T."/>
            <person name="Martin F.M."/>
            <person name="Miettinen O."/>
            <person name="Hibbett D.S."/>
            <person name="Nagy L.G."/>
        </authorList>
    </citation>
    <scope>NUCLEOTIDE SEQUENCE [LARGE SCALE GENOMIC DNA]</scope>
    <source>
        <strain evidence="2 3">CBS 166.37</strain>
    </source>
</reference>
<feature type="compositionally biased region" description="Gly residues" evidence="1">
    <location>
        <begin position="73"/>
        <end position="88"/>
    </location>
</feature>
<proteinExistence type="predicted"/>
<dbReference type="EMBL" id="ML213617">
    <property type="protein sequence ID" value="TFK36031.1"/>
    <property type="molecule type" value="Genomic_DNA"/>
</dbReference>
<sequence>MQNAPSTASRRTRAPSITSRGSIHISDYDLVSPPRPMDRERERQVMSRARSKSDVGMPTPMGSGADGRLRTGSGAGSSSGRGGGGSRTGSGPEQIAQEWRIANPDVRAGMPGAPSMRRRSGSSYAGSASGRRSGSALGVHPIEVR</sequence>
<dbReference type="OrthoDB" id="3268221at2759"/>
<gene>
    <name evidence="2" type="ORF">BDQ12DRAFT_263284</name>
</gene>
<accession>A0A5C3M4I2</accession>
<feature type="compositionally biased region" description="Polar residues" evidence="1">
    <location>
        <begin position="1"/>
        <end position="21"/>
    </location>
</feature>
<evidence type="ECO:0000313" key="3">
    <source>
        <dbReference type="Proteomes" id="UP000308652"/>
    </source>
</evidence>
<name>A0A5C3M4I2_9AGAR</name>
<protein>
    <submittedName>
        <fullName evidence="2">Uncharacterized protein</fullName>
    </submittedName>
</protein>
<evidence type="ECO:0000313" key="2">
    <source>
        <dbReference type="EMBL" id="TFK36031.1"/>
    </source>
</evidence>
<organism evidence="2 3">
    <name type="scientific">Crucibulum laeve</name>
    <dbReference type="NCBI Taxonomy" id="68775"/>
    <lineage>
        <taxon>Eukaryota</taxon>
        <taxon>Fungi</taxon>
        <taxon>Dikarya</taxon>
        <taxon>Basidiomycota</taxon>
        <taxon>Agaricomycotina</taxon>
        <taxon>Agaricomycetes</taxon>
        <taxon>Agaricomycetidae</taxon>
        <taxon>Agaricales</taxon>
        <taxon>Agaricineae</taxon>
        <taxon>Nidulariaceae</taxon>
        <taxon>Crucibulum</taxon>
    </lineage>
</organism>
<dbReference type="Proteomes" id="UP000308652">
    <property type="component" value="Unassembled WGS sequence"/>
</dbReference>